<evidence type="ECO:0000256" key="1">
    <source>
        <dbReference type="SAM" id="MobiDB-lite"/>
    </source>
</evidence>
<feature type="compositionally biased region" description="Basic and acidic residues" evidence="1">
    <location>
        <begin position="51"/>
        <end position="64"/>
    </location>
</feature>
<dbReference type="EMBL" id="JAVHJO010000016">
    <property type="protein sequence ID" value="KAK6526565.1"/>
    <property type="molecule type" value="Genomic_DNA"/>
</dbReference>
<organism evidence="2 3">
    <name type="scientific">Orbilia ellipsospora</name>
    <dbReference type="NCBI Taxonomy" id="2528407"/>
    <lineage>
        <taxon>Eukaryota</taxon>
        <taxon>Fungi</taxon>
        <taxon>Dikarya</taxon>
        <taxon>Ascomycota</taxon>
        <taxon>Pezizomycotina</taxon>
        <taxon>Orbiliomycetes</taxon>
        <taxon>Orbiliales</taxon>
        <taxon>Orbiliaceae</taxon>
        <taxon>Orbilia</taxon>
    </lineage>
</organism>
<keyword evidence="3" id="KW-1185">Reference proteome</keyword>
<name>A0AAV9WUW4_9PEZI</name>
<feature type="compositionally biased region" description="Polar residues" evidence="1">
    <location>
        <begin position="29"/>
        <end position="50"/>
    </location>
</feature>
<evidence type="ECO:0000313" key="2">
    <source>
        <dbReference type="EMBL" id="KAK6526565.1"/>
    </source>
</evidence>
<accession>A0AAV9WUW4</accession>
<dbReference type="AlphaFoldDB" id="A0AAV9WUW4"/>
<feature type="region of interest" description="Disordered" evidence="1">
    <location>
        <begin position="164"/>
        <end position="192"/>
    </location>
</feature>
<evidence type="ECO:0000313" key="3">
    <source>
        <dbReference type="Proteomes" id="UP001365542"/>
    </source>
</evidence>
<feature type="compositionally biased region" description="Basic and acidic residues" evidence="1">
    <location>
        <begin position="15"/>
        <end position="28"/>
    </location>
</feature>
<proteinExistence type="predicted"/>
<feature type="compositionally biased region" description="Basic and acidic residues" evidence="1">
    <location>
        <begin position="164"/>
        <end position="186"/>
    </location>
</feature>
<protein>
    <submittedName>
        <fullName evidence="2">Uncharacterized protein</fullName>
    </submittedName>
</protein>
<comment type="caution">
    <text evidence="2">The sequence shown here is derived from an EMBL/GenBank/DDBJ whole genome shotgun (WGS) entry which is preliminary data.</text>
</comment>
<dbReference type="Proteomes" id="UP001365542">
    <property type="component" value="Unassembled WGS sequence"/>
</dbReference>
<gene>
    <name evidence="2" type="ORF">TWF694_005147</name>
</gene>
<sequence>MAPPSKEGQPPRNPSGDDTRAPTRRENLPETTILSAARNSTSCVAGTSIENRLRNRDGRTHSRGIDATAATQSDGNLRAMKSRDVSPAIPTIKSHTASAEGENIPSKKPLPLLNPQEEDEASCLTRHGKTLETFEDWIAELEAEVRASDERSVMRDRGLGEGLEPLRKDIDGSKGKERLVNEKSEKPAGAFGPMGIELDDIYQIAIALEESVNRLKAELAEKYQSSE</sequence>
<feature type="region of interest" description="Disordered" evidence="1">
    <location>
        <begin position="1"/>
        <end position="114"/>
    </location>
</feature>
<reference evidence="2 3" key="1">
    <citation type="submission" date="2019-10" db="EMBL/GenBank/DDBJ databases">
        <authorList>
            <person name="Palmer J.M."/>
        </authorList>
    </citation>
    <scope>NUCLEOTIDE SEQUENCE [LARGE SCALE GENOMIC DNA]</scope>
    <source>
        <strain evidence="2 3">TWF694</strain>
    </source>
</reference>